<dbReference type="eggNOG" id="COG0204">
    <property type="taxonomic scope" value="Bacteria"/>
</dbReference>
<dbReference type="EC" id="2.3.1.51" evidence="10"/>
<dbReference type="STRING" id="393595.ABO_0683"/>
<dbReference type="GO" id="GO:0006629">
    <property type="term" value="P:lipid metabolic process"/>
    <property type="evidence" value="ECO:0007669"/>
    <property type="project" value="UniProtKB-KW"/>
</dbReference>
<evidence type="ECO:0000256" key="6">
    <source>
        <dbReference type="ARBA" id="ARBA00023136"/>
    </source>
</evidence>
<evidence type="ECO:0000256" key="5">
    <source>
        <dbReference type="ARBA" id="ARBA00023098"/>
    </source>
</evidence>
<dbReference type="OrthoDB" id="9806880at2"/>
<dbReference type="InterPro" id="IPR002123">
    <property type="entry name" value="Plipid/glycerol_acylTrfase"/>
</dbReference>
<evidence type="ECO:0000256" key="7">
    <source>
        <dbReference type="ARBA" id="ARBA00023315"/>
    </source>
</evidence>
<evidence type="ECO:0000256" key="3">
    <source>
        <dbReference type="ARBA" id="ARBA00022692"/>
    </source>
</evidence>
<keyword evidence="3 8" id="KW-0812">Transmembrane</keyword>
<feature type="transmembrane region" description="Helical" evidence="8">
    <location>
        <begin position="28"/>
        <end position="49"/>
    </location>
</feature>
<keyword evidence="5" id="KW-0443">Lipid metabolism</keyword>
<accession>Q0VRR7</accession>
<dbReference type="GO" id="GO:0016020">
    <property type="term" value="C:membrane"/>
    <property type="evidence" value="ECO:0007669"/>
    <property type="project" value="UniProtKB-SubCell"/>
</dbReference>
<dbReference type="GO" id="GO:0003841">
    <property type="term" value="F:1-acylglycerol-3-phosphate O-acyltransferase activity"/>
    <property type="evidence" value="ECO:0007669"/>
    <property type="project" value="UniProtKB-EC"/>
</dbReference>
<feature type="domain" description="Phospholipid/glycerol acyltransferase" evidence="9">
    <location>
        <begin position="83"/>
        <end position="194"/>
    </location>
</feature>
<evidence type="ECO:0000256" key="8">
    <source>
        <dbReference type="SAM" id="Phobius"/>
    </source>
</evidence>
<evidence type="ECO:0000313" key="10">
    <source>
        <dbReference type="EMBL" id="CAL16131.1"/>
    </source>
</evidence>
<keyword evidence="11" id="KW-1185">Reference proteome</keyword>
<dbReference type="HOGENOM" id="CLU_027938_0_1_6"/>
<dbReference type="CDD" id="cd07989">
    <property type="entry name" value="LPLAT_AGPAT-like"/>
    <property type="match status" value="1"/>
</dbReference>
<evidence type="ECO:0000256" key="1">
    <source>
        <dbReference type="ARBA" id="ARBA00004370"/>
    </source>
</evidence>
<proteinExistence type="predicted"/>
<dbReference type="SUPFAM" id="SSF69593">
    <property type="entry name" value="Glycerol-3-phosphate (1)-acyltransferase"/>
    <property type="match status" value="1"/>
</dbReference>
<dbReference type="KEGG" id="abo:ABO_0683"/>
<dbReference type="PANTHER" id="PTHR23063:SF52">
    <property type="entry name" value="LYSOPHOSPHATIDYLCHOLINE ACYLTRANSFERASE"/>
    <property type="match status" value="1"/>
</dbReference>
<evidence type="ECO:0000259" key="9">
    <source>
        <dbReference type="SMART" id="SM00563"/>
    </source>
</evidence>
<dbReference type="Proteomes" id="UP000008871">
    <property type="component" value="Chromosome"/>
</dbReference>
<keyword evidence="6 8" id="KW-0472">Membrane</keyword>
<dbReference type="PANTHER" id="PTHR23063">
    <property type="entry name" value="PHOSPHOLIPID ACYLTRANSFERASE"/>
    <property type="match status" value="1"/>
</dbReference>
<keyword evidence="7 10" id="KW-0012">Acyltransferase</keyword>
<protein>
    <submittedName>
        <fullName evidence="10">1-acyl-sn-glycerol-3-phosphate acyltransferase</fullName>
        <ecNumber evidence="10">2.3.1.51</ecNumber>
    </submittedName>
</protein>
<gene>
    <name evidence="10" type="primary">plsC2</name>
    <name evidence="10" type="ordered locus">ABO_0683</name>
</gene>
<sequence>MNHSVSVGTYPERGVWPQLRRVWRVAGVVLYLLWGFVLAFFLGAFWSPYRPVILKAKQRWCRRFLRILGVELTVTGSRVETPVFLVSNHVSWLDIPVIASQRHLYFLSKAEVGAWPLIGMLARAMGTLFIKRGSGESVRVAQEIAGRLKRGHTVLVFPEGTTTDGTGLRRFFPQLFDAPLLAQVPVQPLAIRYLDSMGAADQSLAFIGDDEFHHHMWSILLRRKIRVRLHFCEPLDGEGMNRKALCSLAYERLEGQLKVQR</sequence>
<organism evidence="10 11">
    <name type="scientific">Alcanivorax borkumensis (strain ATCC 700651 / DSM 11573 / NCIMB 13689 / SK2)</name>
    <dbReference type="NCBI Taxonomy" id="393595"/>
    <lineage>
        <taxon>Bacteria</taxon>
        <taxon>Pseudomonadati</taxon>
        <taxon>Pseudomonadota</taxon>
        <taxon>Gammaproteobacteria</taxon>
        <taxon>Oceanospirillales</taxon>
        <taxon>Alcanivoracaceae</taxon>
        <taxon>Alcanivorax</taxon>
    </lineage>
</organism>
<evidence type="ECO:0000313" key="11">
    <source>
        <dbReference type="Proteomes" id="UP000008871"/>
    </source>
</evidence>
<dbReference type="RefSeq" id="WP_011587968.1">
    <property type="nucleotide sequence ID" value="NC_008260.1"/>
</dbReference>
<keyword evidence="4 8" id="KW-1133">Transmembrane helix</keyword>
<comment type="subcellular location">
    <subcellularLocation>
        <location evidence="1">Membrane</location>
    </subcellularLocation>
</comment>
<evidence type="ECO:0000256" key="2">
    <source>
        <dbReference type="ARBA" id="ARBA00022679"/>
    </source>
</evidence>
<reference evidence="10 11" key="1">
    <citation type="journal article" date="2006" name="Nat. Biotechnol.">
        <title>Genome sequence of the ubiquitous hydrocarbon-degrading marine bacterium Alcanivorax borkumensis.</title>
        <authorList>
            <person name="Schneiker S."/>
            <person name="Martins dos Santos V.A.P."/>
            <person name="Bartels D."/>
            <person name="Bekel T."/>
            <person name="Brecht M."/>
            <person name="Buhrmester J."/>
            <person name="Chernikova T.N."/>
            <person name="Denaro R."/>
            <person name="Ferrer M."/>
            <person name="Gertler C."/>
            <person name="Goesmann A."/>
            <person name="Golyshina O.V."/>
            <person name="Kaminski F."/>
            <person name="Khachane A.N."/>
            <person name="Lang S."/>
            <person name="Linke B."/>
            <person name="McHardy A.C."/>
            <person name="Meyer F."/>
            <person name="Nechitaylo T."/>
            <person name="Puehler A."/>
            <person name="Regenhardt D."/>
            <person name="Rupp O."/>
            <person name="Sabirova J.S."/>
            <person name="Selbitschka W."/>
            <person name="Yakimov M.M."/>
            <person name="Timmis K.N."/>
            <person name="Vorhoelter F.-J."/>
            <person name="Weidner S."/>
            <person name="Kaiser O."/>
            <person name="Golyshin P.N."/>
        </authorList>
    </citation>
    <scope>NUCLEOTIDE SEQUENCE [LARGE SCALE GENOMIC DNA]</scope>
    <source>
        <strain evidence="11">ATCC 700651 / DSM 11573 / NCIMB 13689 / SK2</strain>
    </source>
</reference>
<name>Q0VRR7_ALCBS</name>
<dbReference type="EMBL" id="AM286690">
    <property type="protein sequence ID" value="CAL16131.1"/>
    <property type="molecule type" value="Genomic_DNA"/>
</dbReference>
<dbReference type="AlphaFoldDB" id="Q0VRR7"/>
<keyword evidence="2 10" id="KW-0808">Transferase</keyword>
<evidence type="ECO:0000256" key="4">
    <source>
        <dbReference type="ARBA" id="ARBA00022989"/>
    </source>
</evidence>
<dbReference type="SMART" id="SM00563">
    <property type="entry name" value="PlsC"/>
    <property type="match status" value="1"/>
</dbReference>
<dbReference type="Pfam" id="PF01553">
    <property type="entry name" value="Acyltransferase"/>
    <property type="match status" value="1"/>
</dbReference>